<dbReference type="AlphaFoldDB" id="W6MET4"/>
<name>W6MET4_PAGBR</name>
<evidence type="ECO:0000313" key="3">
    <source>
        <dbReference type="EMBL" id="CDK12492.1"/>
    </source>
</evidence>
<dbReference type="InterPro" id="IPR023796">
    <property type="entry name" value="Serpin_dom"/>
</dbReference>
<comment type="similarity">
    <text evidence="1">Belongs to the serpin family.</text>
</comment>
<dbReference type="Gene3D" id="2.30.39.10">
    <property type="entry name" value="Alpha-1-antitrypsin, domain 1"/>
    <property type="match status" value="1"/>
</dbReference>
<dbReference type="GO" id="GO:0005615">
    <property type="term" value="C:extracellular space"/>
    <property type="evidence" value="ECO:0007669"/>
    <property type="project" value="InterPro"/>
</dbReference>
<protein>
    <submittedName>
        <fullName evidence="3">Serpin-like-4 protein</fullName>
    </submittedName>
</protein>
<dbReference type="Pfam" id="PF00079">
    <property type="entry name" value="Serpin"/>
    <property type="match status" value="1"/>
</dbReference>
<dbReference type="SUPFAM" id="SSF56574">
    <property type="entry name" value="Serpins"/>
    <property type="match status" value="1"/>
</dbReference>
<evidence type="ECO:0000259" key="2">
    <source>
        <dbReference type="Pfam" id="PF00079"/>
    </source>
</evidence>
<accession>W6MET4</accession>
<dbReference type="PANTHER" id="PTHR11461:SF211">
    <property type="entry name" value="GH10112P-RELATED"/>
    <property type="match status" value="1"/>
</dbReference>
<gene>
    <name evidence="3" type="primary">serpin-like-4</name>
</gene>
<dbReference type="InterPro" id="IPR000215">
    <property type="entry name" value="Serpin_fam"/>
</dbReference>
<organism evidence="3">
    <name type="scientific">Pagurus bernhardus</name>
    <name type="common">Common hermit crab</name>
    <name type="synonym">Eupagurus bernhardus</name>
    <dbReference type="NCBI Taxonomy" id="174397"/>
    <lineage>
        <taxon>Eukaryota</taxon>
        <taxon>Metazoa</taxon>
        <taxon>Ecdysozoa</taxon>
        <taxon>Arthropoda</taxon>
        <taxon>Crustacea</taxon>
        <taxon>Multicrustacea</taxon>
        <taxon>Malacostraca</taxon>
        <taxon>Eumalacostraca</taxon>
        <taxon>Eucarida</taxon>
        <taxon>Decapoda</taxon>
        <taxon>Pleocyemata</taxon>
        <taxon>Anomura</taxon>
        <taxon>Paguroidea</taxon>
        <taxon>Paguridae</taxon>
        <taxon>Pagurus</taxon>
    </lineage>
</organism>
<reference evidence="3" key="1">
    <citation type="submission" date="2013-06" db="EMBL/GenBank/DDBJ databases">
        <authorList>
            <person name="Groh K."/>
        </authorList>
    </citation>
    <scope>NUCLEOTIDE SEQUENCE</scope>
    <source>
        <tissue evidence="3">Antennules</tissue>
    </source>
</reference>
<proteinExistence type="inferred from homology"/>
<dbReference type="EMBL" id="HABX01000048">
    <property type="protein sequence ID" value="CDK12492.1"/>
    <property type="molecule type" value="Transcribed_RNA"/>
</dbReference>
<feature type="domain" description="Serpin" evidence="2">
    <location>
        <begin position="1"/>
        <end position="81"/>
    </location>
</feature>
<sequence>MMHIRHKEYRMAYREDLQATMLAMEYMGSRLSMVFVLPDQREGLAGLEVKLSQMDLLSSLGQDMRTTKVEVTLPRFQLQEHLILW</sequence>
<dbReference type="InterPro" id="IPR036186">
    <property type="entry name" value="Serpin_sf"/>
</dbReference>
<reference evidence="3" key="2">
    <citation type="submission" date="2014-02" db="EMBL/GenBank/DDBJ databases">
        <title>The hermit crab's nose antennal transcriptomics.</title>
        <authorList>
            <person name="Groh K.C."/>
            <person name="Vogel H."/>
            <person name="Stensmyr M.C."/>
            <person name="Grosse-Wilde E."/>
            <person name="Hansson B.S."/>
        </authorList>
    </citation>
    <scope>NUCLEOTIDE SEQUENCE</scope>
    <source>
        <tissue evidence="3">Antennules</tissue>
    </source>
</reference>
<evidence type="ECO:0000256" key="1">
    <source>
        <dbReference type="ARBA" id="ARBA00009500"/>
    </source>
</evidence>
<dbReference type="GO" id="GO:0004867">
    <property type="term" value="F:serine-type endopeptidase inhibitor activity"/>
    <property type="evidence" value="ECO:0007669"/>
    <property type="project" value="InterPro"/>
</dbReference>
<dbReference type="PANTHER" id="PTHR11461">
    <property type="entry name" value="SERINE PROTEASE INHIBITOR, SERPIN"/>
    <property type="match status" value="1"/>
</dbReference>
<dbReference type="InterPro" id="IPR042185">
    <property type="entry name" value="Serpin_sf_2"/>
</dbReference>